<dbReference type="Proteomes" id="UP000579153">
    <property type="component" value="Unassembled WGS sequence"/>
</dbReference>
<organism evidence="1 2">
    <name type="scientific">Nonomuraea jabiensis</name>
    <dbReference type="NCBI Taxonomy" id="882448"/>
    <lineage>
        <taxon>Bacteria</taxon>
        <taxon>Bacillati</taxon>
        <taxon>Actinomycetota</taxon>
        <taxon>Actinomycetes</taxon>
        <taxon>Streptosporangiales</taxon>
        <taxon>Streptosporangiaceae</taxon>
        <taxon>Nonomuraea</taxon>
    </lineage>
</organism>
<dbReference type="SUPFAM" id="SSF47473">
    <property type="entry name" value="EF-hand"/>
    <property type="match status" value="1"/>
</dbReference>
<dbReference type="InterPro" id="IPR018247">
    <property type="entry name" value="EF_Hand_1_Ca_BS"/>
</dbReference>
<dbReference type="RefSeq" id="WP_185078107.1">
    <property type="nucleotide sequence ID" value="NZ_JACHMB010000001.1"/>
</dbReference>
<proteinExistence type="predicted"/>
<evidence type="ECO:0008006" key="3">
    <source>
        <dbReference type="Google" id="ProtNLM"/>
    </source>
</evidence>
<reference evidence="1 2" key="1">
    <citation type="submission" date="2020-08" db="EMBL/GenBank/DDBJ databases">
        <title>Sequencing the genomes of 1000 actinobacteria strains.</title>
        <authorList>
            <person name="Klenk H.-P."/>
        </authorList>
    </citation>
    <scope>NUCLEOTIDE SEQUENCE [LARGE SCALE GENOMIC DNA]</scope>
    <source>
        <strain evidence="1 2">DSM 45507</strain>
    </source>
</reference>
<evidence type="ECO:0000313" key="1">
    <source>
        <dbReference type="EMBL" id="MBB5785312.1"/>
    </source>
</evidence>
<dbReference type="InterPro" id="IPR011992">
    <property type="entry name" value="EF-hand-dom_pair"/>
</dbReference>
<name>A0A7W9GK16_9ACTN</name>
<sequence>MDHNGYLDHRDMIVVADALCARLGLSGRDAQRVADAYERVWQYAVRHIGTDPEGRISRQSYIDYALAPGLDRAAFVANVVRPITDALWDALDGDGDDRLDRAEFLRLWSAYDVAGAASRASFDRLRGNKVAHVSKDGFAQAMYDFYYSSATAAPILG</sequence>
<keyword evidence="2" id="KW-1185">Reference proteome</keyword>
<dbReference type="EMBL" id="JACHMB010000001">
    <property type="protein sequence ID" value="MBB5785312.1"/>
    <property type="molecule type" value="Genomic_DNA"/>
</dbReference>
<dbReference type="PROSITE" id="PS00018">
    <property type="entry name" value="EF_HAND_1"/>
    <property type="match status" value="1"/>
</dbReference>
<dbReference type="AlphaFoldDB" id="A0A7W9GK16"/>
<accession>A0A7W9GK16</accession>
<protein>
    <recommendedName>
        <fullName evidence="3">EF-hand domain-containing protein</fullName>
    </recommendedName>
</protein>
<evidence type="ECO:0000313" key="2">
    <source>
        <dbReference type="Proteomes" id="UP000579153"/>
    </source>
</evidence>
<comment type="caution">
    <text evidence="1">The sequence shown here is derived from an EMBL/GenBank/DDBJ whole genome shotgun (WGS) entry which is preliminary data.</text>
</comment>
<gene>
    <name evidence="1" type="ORF">HD596_012068</name>
</gene>
<dbReference type="Gene3D" id="1.10.238.10">
    <property type="entry name" value="EF-hand"/>
    <property type="match status" value="1"/>
</dbReference>